<reference evidence="1" key="1">
    <citation type="submission" date="2023-04" db="EMBL/GenBank/DDBJ databases">
        <title>Ambrosiozyma monospora NBRC 1965.</title>
        <authorList>
            <person name="Ichikawa N."/>
            <person name="Sato H."/>
            <person name="Tonouchi N."/>
        </authorList>
    </citation>
    <scope>NUCLEOTIDE SEQUENCE</scope>
    <source>
        <strain evidence="1">NBRC 1965</strain>
    </source>
</reference>
<dbReference type="Proteomes" id="UP001165063">
    <property type="component" value="Unassembled WGS sequence"/>
</dbReference>
<sequence>MKVFFSSDYRTHVQSFVPTSTSLSKTIIEANSSTSSTSIETQREVYQLIYFTVKQFLSTYDTSNNEHSVFVCSPLPYGSVFKNDYLGNDSSSDEALVELFESIRNQSVFPLGQDFVIHPLLLDEKGDDLCLVIVDLRYAVIIVLDSHADPAANEICYGRRSYGGNDSSISDVGKAHDCMVDTDGLVDYDKFSERWKSVDKLIRLQIKLYQWYRFCFNLEEIDIWVKIVTDVEGGFSGLSGSIKAVLATLQQQRATCCARKNFWKYFFDALRNFPDDIDMDKDENHNDSFELFTMDGSQFKVFEIQIRRTATTTSAAEAGQPKELELETESHHFYLGILKSPSKIKKLKKRVQFAALPAKDVYRMPIKLQLKEIKNRHRQRMMRRGENHYIRSPADLAVSGSGSN</sequence>
<proteinExistence type="predicted"/>
<protein>
    <submittedName>
        <fullName evidence="1">Unnamed protein product</fullName>
    </submittedName>
</protein>
<organism evidence="1 2">
    <name type="scientific">Ambrosiozyma monospora</name>
    <name type="common">Yeast</name>
    <name type="synonym">Endomycopsis monosporus</name>
    <dbReference type="NCBI Taxonomy" id="43982"/>
    <lineage>
        <taxon>Eukaryota</taxon>
        <taxon>Fungi</taxon>
        <taxon>Dikarya</taxon>
        <taxon>Ascomycota</taxon>
        <taxon>Saccharomycotina</taxon>
        <taxon>Pichiomycetes</taxon>
        <taxon>Pichiales</taxon>
        <taxon>Pichiaceae</taxon>
        <taxon>Ambrosiozyma</taxon>
    </lineage>
</organism>
<evidence type="ECO:0000313" key="1">
    <source>
        <dbReference type="EMBL" id="GMG32007.1"/>
    </source>
</evidence>
<dbReference type="AlphaFoldDB" id="A0A9W6YSK3"/>
<gene>
    <name evidence="1" type="ORF">Amon01_000408100</name>
</gene>
<name>A0A9W6YSK3_AMBMO</name>
<evidence type="ECO:0000313" key="2">
    <source>
        <dbReference type="Proteomes" id="UP001165063"/>
    </source>
</evidence>
<comment type="caution">
    <text evidence="1">The sequence shown here is derived from an EMBL/GenBank/DDBJ whole genome shotgun (WGS) entry which is preliminary data.</text>
</comment>
<accession>A0A9W6YSK3</accession>
<dbReference type="EMBL" id="BSXU01001882">
    <property type="protein sequence ID" value="GMG32007.1"/>
    <property type="molecule type" value="Genomic_DNA"/>
</dbReference>
<keyword evidence="2" id="KW-1185">Reference proteome</keyword>